<sequence>MSKNATFWYSNFVPRFIPIKQDSPSFEVIRIGA</sequence>
<organism evidence="1 2">
    <name type="scientific">Rotaria sordida</name>
    <dbReference type="NCBI Taxonomy" id="392033"/>
    <lineage>
        <taxon>Eukaryota</taxon>
        <taxon>Metazoa</taxon>
        <taxon>Spiralia</taxon>
        <taxon>Gnathifera</taxon>
        <taxon>Rotifera</taxon>
        <taxon>Eurotatoria</taxon>
        <taxon>Bdelloidea</taxon>
        <taxon>Philodinida</taxon>
        <taxon>Philodinidae</taxon>
        <taxon>Rotaria</taxon>
    </lineage>
</organism>
<evidence type="ECO:0000313" key="1">
    <source>
        <dbReference type="EMBL" id="CAF4357088.1"/>
    </source>
</evidence>
<proteinExistence type="predicted"/>
<name>A0A820LHK1_9BILA</name>
<evidence type="ECO:0000313" key="2">
    <source>
        <dbReference type="Proteomes" id="UP000663823"/>
    </source>
</evidence>
<feature type="non-terminal residue" evidence="1">
    <location>
        <position position="33"/>
    </location>
</feature>
<dbReference type="EMBL" id="CAJOAX010065731">
    <property type="protein sequence ID" value="CAF4357088.1"/>
    <property type="molecule type" value="Genomic_DNA"/>
</dbReference>
<reference evidence="1" key="1">
    <citation type="submission" date="2021-02" db="EMBL/GenBank/DDBJ databases">
        <authorList>
            <person name="Nowell W R."/>
        </authorList>
    </citation>
    <scope>NUCLEOTIDE SEQUENCE</scope>
</reference>
<dbReference type="AlphaFoldDB" id="A0A820LHK1"/>
<accession>A0A820LHK1</accession>
<dbReference type="Proteomes" id="UP000663823">
    <property type="component" value="Unassembled WGS sequence"/>
</dbReference>
<gene>
    <name evidence="1" type="ORF">OTI717_LOCUS43733</name>
</gene>
<comment type="caution">
    <text evidence="1">The sequence shown here is derived from an EMBL/GenBank/DDBJ whole genome shotgun (WGS) entry which is preliminary data.</text>
</comment>
<protein>
    <submittedName>
        <fullName evidence="1">Uncharacterized protein</fullName>
    </submittedName>
</protein>